<dbReference type="RefSeq" id="WP_220372884.1">
    <property type="nucleotide sequence ID" value="NZ_JAEUAO010000003.1"/>
</dbReference>
<keyword evidence="7" id="KW-0597">Phosphoprotein</keyword>
<feature type="modified residue" description="4-aspartylphosphate" evidence="7">
    <location>
        <position position="57"/>
    </location>
</feature>
<dbReference type="CDD" id="cd07302">
    <property type="entry name" value="CHD"/>
    <property type="match status" value="1"/>
</dbReference>
<dbReference type="Pfam" id="PF00211">
    <property type="entry name" value="Guanylate_cyc"/>
    <property type="match status" value="1"/>
</dbReference>
<dbReference type="EMBL" id="JAEUAO010000003">
    <property type="protein sequence ID" value="MBW9064937.1"/>
    <property type="molecule type" value="Genomic_DNA"/>
</dbReference>
<evidence type="ECO:0000259" key="9">
    <source>
        <dbReference type="PROSITE" id="PS50125"/>
    </source>
</evidence>
<proteinExistence type="predicted"/>
<dbReference type="InterPro" id="IPR050401">
    <property type="entry name" value="Cyclic_nucleotide_synthase"/>
</dbReference>
<dbReference type="SMART" id="SM00448">
    <property type="entry name" value="REC"/>
    <property type="match status" value="1"/>
</dbReference>
<evidence type="ECO:0000256" key="6">
    <source>
        <dbReference type="ARBA" id="ARBA00023239"/>
    </source>
</evidence>
<protein>
    <submittedName>
        <fullName evidence="10">Response regulator</fullName>
    </submittedName>
</protein>
<evidence type="ECO:0000313" key="10">
    <source>
        <dbReference type="EMBL" id="MBW9064937.1"/>
    </source>
</evidence>
<dbReference type="SMART" id="SM00044">
    <property type="entry name" value="CYCc"/>
    <property type="match status" value="1"/>
</dbReference>
<gene>
    <name evidence="10" type="ORF">JNB71_16655</name>
</gene>
<dbReference type="InterPro" id="IPR029787">
    <property type="entry name" value="Nucleotide_cyclase"/>
</dbReference>
<dbReference type="Proteomes" id="UP000757604">
    <property type="component" value="Unassembled WGS sequence"/>
</dbReference>
<keyword evidence="11" id="KW-1185">Reference proteome</keyword>
<dbReference type="PANTHER" id="PTHR11920">
    <property type="entry name" value="GUANYLYL CYCLASE"/>
    <property type="match status" value="1"/>
</dbReference>
<evidence type="ECO:0000256" key="2">
    <source>
        <dbReference type="ARBA" id="ARBA00022692"/>
    </source>
</evidence>
<sequence length="365" mass="40660">MSKNAPALLVVDDNEDNRFTLTERLRREGYGDVACAGNGLEALEALAKRPFDLVLLDIAMPEMDGYEVLAKVKADTRLRDIPIVMISAVDEIESVARCIGLGAEDYLSKPFNAVLLRARVAACLEKKKLRDQEGVYLQQIETEKRRADELLYAMLPAGAVRELKATNEVRPRRYNEVAVLFCDIVGFTAYCDDNPPEKVVEDLQALICEFERIVHRHEMEKIKTIGDAFMATAGLFSPLPDPVFTSIQCGLDMVAASRRIEPRWDVRCGIHFGPVVAGIIGHRQYVFDLWGDTVNVASRIAARAPPGTVATSGATWLRIRERGRGRSLGLVDIKGKGPLELIECQELERPEQCWTGHPPSSPRFK</sequence>
<comment type="caution">
    <text evidence="10">The sequence shown here is derived from an EMBL/GenBank/DDBJ whole genome shotgun (WGS) entry which is preliminary data.</text>
</comment>
<evidence type="ECO:0000256" key="5">
    <source>
        <dbReference type="ARBA" id="ARBA00023136"/>
    </source>
</evidence>
<dbReference type="InterPro" id="IPR011006">
    <property type="entry name" value="CheY-like_superfamily"/>
</dbReference>
<dbReference type="PROSITE" id="PS50110">
    <property type="entry name" value="RESPONSE_REGULATORY"/>
    <property type="match status" value="1"/>
</dbReference>
<keyword evidence="3" id="KW-0547">Nucleotide-binding</keyword>
<dbReference type="SUPFAM" id="SSF55073">
    <property type="entry name" value="Nucleotide cyclase"/>
    <property type="match status" value="1"/>
</dbReference>
<dbReference type="InterPro" id="IPR001789">
    <property type="entry name" value="Sig_transdc_resp-reg_receiver"/>
</dbReference>
<dbReference type="InterPro" id="IPR001054">
    <property type="entry name" value="A/G_cyclase"/>
</dbReference>
<evidence type="ECO:0000313" key="11">
    <source>
        <dbReference type="Proteomes" id="UP000757604"/>
    </source>
</evidence>
<evidence type="ECO:0000256" key="4">
    <source>
        <dbReference type="ARBA" id="ARBA00022989"/>
    </source>
</evidence>
<evidence type="ECO:0000256" key="1">
    <source>
        <dbReference type="ARBA" id="ARBA00004370"/>
    </source>
</evidence>
<dbReference type="Pfam" id="PF00072">
    <property type="entry name" value="Response_reg"/>
    <property type="match status" value="1"/>
</dbReference>
<feature type="domain" description="Guanylate cyclase" evidence="9">
    <location>
        <begin position="178"/>
        <end position="301"/>
    </location>
</feature>
<accession>A0ABS7HEE6</accession>
<dbReference type="SUPFAM" id="SSF52172">
    <property type="entry name" value="CheY-like"/>
    <property type="match status" value="1"/>
</dbReference>
<name>A0ABS7HEE6_9HYPH</name>
<keyword evidence="6" id="KW-0456">Lyase</keyword>
<dbReference type="Gene3D" id="3.30.70.1230">
    <property type="entry name" value="Nucleotide cyclase"/>
    <property type="match status" value="1"/>
</dbReference>
<feature type="domain" description="Response regulatory" evidence="8">
    <location>
        <begin position="7"/>
        <end position="124"/>
    </location>
</feature>
<dbReference type="PANTHER" id="PTHR11920:SF335">
    <property type="entry name" value="GUANYLATE CYCLASE"/>
    <property type="match status" value="1"/>
</dbReference>
<dbReference type="PROSITE" id="PS50125">
    <property type="entry name" value="GUANYLATE_CYCLASE_2"/>
    <property type="match status" value="1"/>
</dbReference>
<keyword evidence="4" id="KW-1133">Transmembrane helix</keyword>
<comment type="subcellular location">
    <subcellularLocation>
        <location evidence="1">Membrane</location>
    </subcellularLocation>
</comment>
<keyword evidence="2" id="KW-0812">Transmembrane</keyword>
<evidence type="ECO:0000256" key="3">
    <source>
        <dbReference type="ARBA" id="ARBA00022741"/>
    </source>
</evidence>
<evidence type="ECO:0000259" key="8">
    <source>
        <dbReference type="PROSITE" id="PS50110"/>
    </source>
</evidence>
<organism evidence="10 11">
    <name type="scientific">Rhizobium herbae</name>
    <dbReference type="NCBI Taxonomy" id="508661"/>
    <lineage>
        <taxon>Bacteria</taxon>
        <taxon>Pseudomonadati</taxon>
        <taxon>Pseudomonadota</taxon>
        <taxon>Alphaproteobacteria</taxon>
        <taxon>Hyphomicrobiales</taxon>
        <taxon>Rhizobiaceae</taxon>
        <taxon>Rhizobium/Agrobacterium group</taxon>
        <taxon>Rhizobium</taxon>
    </lineage>
</organism>
<dbReference type="Gene3D" id="3.40.50.2300">
    <property type="match status" value="1"/>
</dbReference>
<evidence type="ECO:0000256" key="7">
    <source>
        <dbReference type="PROSITE-ProRule" id="PRU00169"/>
    </source>
</evidence>
<keyword evidence="5" id="KW-0472">Membrane</keyword>
<reference evidence="10 11" key="1">
    <citation type="journal article" date="2021" name="MBio">
        <title>Poor Competitiveness of Bradyrhizobium in Pigeon Pea Root Colonization in Indian Soils.</title>
        <authorList>
            <person name="Chalasani D."/>
            <person name="Basu A."/>
            <person name="Pullabhotla S.V.S.R.N."/>
            <person name="Jorrin B."/>
            <person name="Neal A.L."/>
            <person name="Poole P.S."/>
            <person name="Podile A.R."/>
            <person name="Tkacz A."/>
        </authorList>
    </citation>
    <scope>NUCLEOTIDE SEQUENCE [LARGE SCALE GENOMIC DNA]</scope>
    <source>
        <strain evidence="10 11">HU44</strain>
    </source>
</reference>